<comment type="caution">
    <text evidence="1">The sequence shown here is derived from an EMBL/GenBank/DDBJ whole genome shotgun (WGS) entry which is preliminary data.</text>
</comment>
<dbReference type="Pfam" id="PF13528">
    <property type="entry name" value="Glyco_trans_1_3"/>
    <property type="match status" value="1"/>
</dbReference>
<dbReference type="OrthoDB" id="9793805at2"/>
<sequence length="370" mass="41067">MKILYGVQGTGNGHISRAREMARAFSELGVAVDFHFSGRAVDQYFDMDCFGDYRTATGLTFVTEQGKVNQWKTFCQNSLVNFWREVKALDLRGYDLVLNDFEPVSAWAARQQGIRTLGLSHQSAFLFDVPKEGEGWLDRQLIRYFAPTDQQLGLHWYHFGAPILPPIVPRSHGASPETDGSVLVYLPFEDLSQVLALLHRFSEVTFHCYHPAVKQDERHGNVHVCALSRTGFHQRLALCDGVIANGGFELPSEAIALGKKLLLKPLQGQYEQMSNVATLELMGLASCMHALDAGALRNWLASHSPGQVVWPDVALAVARWLLAGEPQTAQALCRSLWEPISFPEPVLETVRDLGPSADTVGLKSFITGIY</sequence>
<dbReference type="GO" id="GO:0016740">
    <property type="term" value="F:transferase activity"/>
    <property type="evidence" value="ECO:0007669"/>
    <property type="project" value="UniProtKB-KW"/>
</dbReference>
<keyword evidence="1" id="KW-0808">Transferase</keyword>
<dbReference type="RefSeq" id="WP_051641916.1">
    <property type="nucleotide sequence ID" value="NZ_JAGSGC010000001.1"/>
</dbReference>
<organism evidence="1 2">
    <name type="scientific">Photobacterium galatheae</name>
    <dbReference type="NCBI Taxonomy" id="1654360"/>
    <lineage>
        <taxon>Bacteria</taxon>
        <taxon>Pseudomonadati</taxon>
        <taxon>Pseudomonadota</taxon>
        <taxon>Gammaproteobacteria</taxon>
        <taxon>Vibrionales</taxon>
        <taxon>Vibrionaceae</taxon>
        <taxon>Photobacterium</taxon>
    </lineage>
</organism>
<dbReference type="Proteomes" id="UP000027192">
    <property type="component" value="Unassembled WGS sequence"/>
</dbReference>
<evidence type="ECO:0000313" key="2">
    <source>
        <dbReference type="Proteomes" id="UP000027192"/>
    </source>
</evidence>
<evidence type="ECO:0000313" key="1">
    <source>
        <dbReference type="EMBL" id="KDM92492.1"/>
    </source>
</evidence>
<dbReference type="SUPFAM" id="SSF53756">
    <property type="entry name" value="UDP-Glycosyltransferase/glycogen phosphorylase"/>
    <property type="match status" value="1"/>
</dbReference>
<dbReference type="NCBIfam" id="TIGR00661">
    <property type="entry name" value="MJ1255"/>
    <property type="match status" value="1"/>
</dbReference>
<dbReference type="STRING" id="1654360.EA58_06000"/>
<dbReference type="AlphaFoldDB" id="A0A066RXR3"/>
<reference evidence="1 2" key="1">
    <citation type="submission" date="2014-04" db="EMBL/GenBank/DDBJ databases">
        <title>Draft genome sequence of Photobacterium halotolerans S2753: a solonamide, ngercheumicin and holomycin producer.</title>
        <authorList>
            <person name="Machado H.R."/>
            <person name="Gram L."/>
        </authorList>
    </citation>
    <scope>NUCLEOTIDE SEQUENCE [LARGE SCALE GENOMIC DNA]</scope>
    <source>
        <strain evidence="1 2">S2753</strain>
    </source>
</reference>
<protein>
    <submittedName>
        <fullName evidence="1">Glycosyltransferase</fullName>
    </submittedName>
</protein>
<dbReference type="EMBL" id="JMIB01000008">
    <property type="protein sequence ID" value="KDM92492.1"/>
    <property type="molecule type" value="Genomic_DNA"/>
</dbReference>
<proteinExistence type="predicted"/>
<accession>A0A066RXR3</accession>
<dbReference type="InterPro" id="IPR005262">
    <property type="entry name" value="MJ1255-like"/>
</dbReference>
<name>A0A066RXR3_9GAMM</name>
<keyword evidence="2" id="KW-1185">Reference proteome</keyword>
<gene>
    <name evidence="1" type="ORF">EA58_06000</name>
</gene>